<dbReference type="InterPro" id="IPR036259">
    <property type="entry name" value="MFS_trans_sf"/>
</dbReference>
<feature type="transmembrane region" description="Helical" evidence="8">
    <location>
        <begin position="103"/>
        <end position="121"/>
    </location>
</feature>
<feature type="transmembrane region" description="Helical" evidence="8">
    <location>
        <begin position="498"/>
        <end position="516"/>
    </location>
</feature>
<feature type="transmembrane region" description="Helical" evidence="8">
    <location>
        <begin position="133"/>
        <end position="153"/>
    </location>
</feature>
<keyword evidence="6 8" id="KW-0472">Membrane</keyword>
<feature type="transmembrane region" description="Helical" evidence="8">
    <location>
        <begin position="331"/>
        <end position="353"/>
    </location>
</feature>
<dbReference type="Proteomes" id="UP001589718">
    <property type="component" value="Unassembled WGS sequence"/>
</dbReference>
<proteinExistence type="predicted"/>
<reference evidence="10 11" key="1">
    <citation type="submission" date="2024-09" db="EMBL/GenBank/DDBJ databases">
        <authorList>
            <person name="Sun Q."/>
            <person name="Mori K."/>
        </authorList>
    </citation>
    <scope>NUCLEOTIDE SEQUENCE [LARGE SCALE GENOMIC DNA]</scope>
    <source>
        <strain evidence="10 11">JCM 4362</strain>
    </source>
</reference>
<evidence type="ECO:0000256" key="1">
    <source>
        <dbReference type="ARBA" id="ARBA00004651"/>
    </source>
</evidence>
<dbReference type="InterPro" id="IPR004638">
    <property type="entry name" value="EmrB-like"/>
</dbReference>
<feature type="transmembrane region" description="Helical" evidence="8">
    <location>
        <begin position="191"/>
        <end position="211"/>
    </location>
</feature>
<dbReference type="InterPro" id="IPR020846">
    <property type="entry name" value="MFS_dom"/>
</dbReference>
<organism evidence="10 11">
    <name type="scientific">Streptomyces cremeus</name>
    <dbReference type="NCBI Taxonomy" id="66881"/>
    <lineage>
        <taxon>Bacteria</taxon>
        <taxon>Bacillati</taxon>
        <taxon>Actinomycetota</taxon>
        <taxon>Actinomycetes</taxon>
        <taxon>Kitasatosporales</taxon>
        <taxon>Streptomycetaceae</taxon>
        <taxon>Streptomyces</taxon>
    </lineage>
</organism>
<gene>
    <name evidence="10" type="ORF">ACFFTU_05320</name>
</gene>
<dbReference type="SUPFAM" id="SSF103473">
    <property type="entry name" value="MFS general substrate transporter"/>
    <property type="match status" value="1"/>
</dbReference>
<dbReference type="PRINTS" id="PR01036">
    <property type="entry name" value="TCRTETB"/>
</dbReference>
<dbReference type="Pfam" id="PF07690">
    <property type="entry name" value="MFS_1"/>
    <property type="match status" value="1"/>
</dbReference>
<evidence type="ECO:0000256" key="5">
    <source>
        <dbReference type="ARBA" id="ARBA00022989"/>
    </source>
</evidence>
<feature type="compositionally biased region" description="Low complexity" evidence="7">
    <location>
        <begin position="18"/>
        <end position="27"/>
    </location>
</feature>
<dbReference type="InterPro" id="IPR013783">
    <property type="entry name" value="Ig-like_fold"/>
</dbReference>
<evidence type="ECO:0000256" key="7">
    <source>
        <dbReference type="SAM" id="MobiDB-lite"/>
    </source>
</evidence>
<sequence length="821" mass="84586">MATTTPTGVRGGHAKHGASPAPASDSAAPMTHRQIMEALAGLLLGMFVAMLSSTIVSNALPEIIRDLDGTQSAYTWVVTAAMLSMAVSTPIWGKMADLFSKKLLVQISLIIFVLASALAGLSQNTGMLIGFRVLQGIGTGGLVALSQIVIAAMIPPRERGRYSGYIGATFAVATVGGPLLGGVITDTSWLGWRWCFYVGVPFAAIALVILQKTLHLPVNKRKVRIDWFGAFFLAASASLLMIWVTLAGKNYDWNSWQTYTMVGGSVVLGVIFVIIESKVAEPLIPLRFFRNRTIALTSAASLFVGVAMFGSTVFLSQYFQLARDKSPTMSGVMTIPMIAGLFLSSTVSGAIITKTGRWKAFLVAGGVGLTAGLGLLATIAYDTEYWQVALWMAILGLGLGMMMQNLVLATQNQVKPQELGAASSLVAFTRTLGGAVGVSALGAVLSTRITHYVTDGLAARNIKLPAGGTGDGIPDMDALPAPIRTVMESAYGDGVADVFLYAAPFALVALLLVVFVKEVALKSANDADTPAAAATETPATAATAETPVVEATAHAEEAQATQQLPPTGRTLHGTVRTAEGASVRGAAVTLISLAGRQLGRSVARPDGRYALDAPAAGSYVLIASADGFQPQASTVTVGDEPIAYDILLSGTSGLSGAVRSAADGSGVPAAMVIVTDVRGDVLATGTSSESGEFAFAELVPGTVTVAVNAAGFRPTALPVEIGGTGITRIEAVLQAGALVQGTVRAGSARRPLPDARVTLMDAAGNVVATSTTGEDGAYAFTDLDAGEYTVIATGYPPVAGNLTVAGRGVDAHDIELAHPGE</sequence>
<feature type="region of interest" description="Disordered" evidence="7">
    <location>
        <begin position="1"/>
        <end position="27"/>
    </location>
</feature>
<feature type="transmembrane region" description="Helical" evidence="8">
    <location>
        <begin position="73"/>
        <end position="91"/>
    </location>
</feature>
<dbReference type="EMBL" id="JBHMCR010000004">
    <property type="protein sequence ID" value="MFB9519362.1"/>
    <property type="molecule type" value="Genomic_DNA"/>
</dbReference>
<name>A0ABV5P855_STRCM</name>
<dbReference type="SUPFAM" id="SSF49464">
    <property type="entry name" value="Carboxypeptidase regulatory domain-like"/>
    <property type="match status" value="2"/>
</dbReference>
<evidence type="ECO:0000256" key="2">
    <source>
        <dbReference type="ARBA" id="ARBA00022448"/>
    </source>
</evidence>
<dbReference type="Pfam" id="PF13620">
    <property type="entry name" value="CarboxypepD_reg"/>
    <property type="match status" value="3"/>
</dbReference>
<evidence type="ECO:0000313" key="11">
    <source>
        <dbReference type="Proteomes" id="UP001589718"/>
    </source>
</evidence>
<keyword evidence="5 8" id="KW-1133">Transmembrane helix</keyword>
<dbReference type="PROSITE" id="PS50850">
    <property type="entry name" value="MFS"/>
    <property type="match status" value="1"/>
</dbReference>
<evidence type="ECO:0000256" key="6">
    <source>
        <dbReference type="ARBA" id="ARBA00023136"/>
    </source>
</evidence>
<feature type="transmembrane region" description="Helical" evidence="8">
    <location>
        <begin position="296"/>
        <end position="319"/>
    </location>
</feature>
<dbReference type="CDD" id="cd17502">
    <property type="entry name" value="MFS_Azr1_MDR_like"/>
    <property type="match status" value="1"/>
</dbReference>
<feature type="transmembrane region" description="Helical" evidence="8">
    <location>
        <begin position="39"/>
        <end position="61"/>
    </location>
</feature>
<evidence type="ECO:0000256" key="4">
    <source>
        <dbReference type="ARBA" id="ARBA00022692"/>
    </source>
</evidence>
<comment type="caution">
    <text evidence="10">The sequence shown here is derived from an EMBL/GenBank/DDBJ whole genome shotgun (WGS) entry which is preliminary data.</text>
</comment>
<dbReference type="RefSeq" id="WP_345220681.1">
    <property type="nucleotide sequence ID" value="NZ_BAAAXE010000013.1"/>
</dbReference>
<feature type="transmembrane region" description="Helical" evidence="8">
    <location>
        <begin position="165"/>
        <end position="185"/>
    </location>
</feature>
<evidence type="ECO:0000259" key="9">
    <source>
        <dbReference type="PROSITE" id="PS50850"/>
    </source>
</evidence>
<accession>A0ABV5P855</accession>
<protein>
    <submittedName>
        <fullName evidence="10">MFS transporter</fullName>
    </submittedName>
</protein>
<dbReference type="NCBIfam" id="TIGR00711">
    <property type="entry name" value="efflux_EmrB"/>
    <property type="match status" value="1"/>
</dbReference>
<feature type="domain" description="Major facilitator superfamily (MFS) profile" evidence="9">
    <location>
        <begin position="38"/>
        <end position="521"/>
    </location>
</feature>
<keyword evidence="4 8" id="KW-0812">Transmembrane</keyword>
<dbReference type="InterPro" id="IPR011701">
    <property type="entry name" value="MFS"/>
</dbReference>
<evidence type="ECO:0000313" key="10">
    <source>
        <dbReference type="EMBL" id="MFB9519362.1"/>
    </source>
</evidence>
<evidence type="ECO:0000256" key="3">
    <source>
        <dbReference type="ARBA" id="ARBA00022475"/>
    </source>
</evidence>
<feature type="transmembrane region" description="Helical" evidence="8">
    <location>
        <begin position="256"/>
        <end position="275"/>
    </location>
</feature>
<keyword evidence="11" id="KW-1185">Reference proteome</keyword>
<dbReference type="SUPFAM" id="SSF49478">
    <property type="entry name" value="Cna protein B-type domain"/>
    <property type="match status" value="1"/>
</dbReference>
<keyword evidence="2" id="KW-0813">Transport</keyword>
<evidence type="ECO:0000256" key="8">
    <source>
        <dbReference type="SAM" id="Phobius"/>
    </source>
</evidence>
<dbReference type="Gene3D" id="2.60.40.1120">
    <property type="entry name" value="Carboxypeptidase-like, regulatory domain"/>
    <property type="match status" value="2"/>
</dbReference>
<feature type="transmembrane region" description="Helical" evidence="8">
    <location>
        <begin position="223"/>
        <end position="244"/>
    </location>
</feature>
<dbReference type="PANTHER" id="PTHR23501">
    <property type="entry name" value="MAJOR FACILITATOR SUPERFAMILY"/>
    <property type="match status" value="1"/>
</dbReference>
<feature type="transmembrane region" description="Helical" evidence="8">
    <location>
        <begin position="360"/>
        <end position="379"/>
    </location>
</feature>
<dbReference type="Gene3D" id="1.20.1720.10">
    <property type="entry name" value="Multidrug resistance protein D"/>
    <property type="match status" value="1"/>
</dbReference>
<feature type="transmembrane region" description="Helical" evidence="8">
    <location>
        <begin position="419"/>
        <end position="445"/>
    </location>
</feature>
<feature type="transmembrane region" description="Helical" evidence="8">
    <location>
        <begin position="385"/>
        <end position="407"/>
    </location>
</feature>
<comment type="subcellular location">
    <subcellularLocation>
        <location evidence="1">Cell membrane</location>
        <topology evidence="1">Multi-pass membrane protein</topology>
    </subcellularLocation>
</comment>
<dbReference type="PANTHER" id="PTHR23501:SF197">
    <property type="entry name" value="COMD"/>
    <property type="match status" value="1"/>
</dbReference>
<dbReference type="Gene3D" id="2.60.40.10">
    <property type="entry name" value="Immunoglobulins"/>
    <property type="match status" value="1"/>
</dbReference>
<dbReference type="Gene3D" id="1.20.1250.20">
    <property type="entry name" value="MFS general substrate transporter like domains"/>
    <property type="match status" value="1"/>
</dbReference>
<dbReference type="InterPro" id="IPR008969">
    <property type="entry name" value="CarboxyPept-like_regulatory"/>
</dbReference>
<keyword evidence="3" id="KW-1003">Cell membrane</keyword>